<evidence type="ECO:0000313" key="15">
    <source>
        <dbReference type="Proteomes" id="UP000006983"/>
    </source>
</evidence>
<comment type="function">
    <text evidence="1">Part of the ABC transporter complex PstSACB involved in phosphate import.</text>
</comment>
<dbReference type="InterPro" id="IPR024370">
    <property type="entry name" value="PBP_domain"/>
</dbReference>
<keyword evidence="5 12" id="KW-0813">Transport</keyword>
<evidence type="ECO:0000256" key="9">
    <source>
        <dbReference type="ARBA" id="ARBA00023136"/>
    </source>
</evidence>
<keyword evidence="6 12" id="KW-1003">Cell membrane</keyword>
<dbReference type="EMBL" id="ALIF01000001">
    <property type="protein sequence ID" value="EJO17127.1"/>
    <property type="molecule type" value="Genomic_DNA"/>
</dbReference>
<dbReference type="GO" id="GO:0006817">
    <property type="term" value="P:phosphate ion transport"/>
    <property type="evidence" value="ECO:0007669"/>
    <property type="project" value="UniProtKB-UniRule"/>
</dbReference>
<dbReference type="CDD" id="cd13653">
    <property type="entry name" value="PBP2_phosphate_like_1"/>
    <property type="match status" value="1"/>
</dbReference>
<comment type="similarity">
    <text evidence="3 12">Belongs to the PstS family.</text>
</comment>
<dbReference type="FunFam" id="3.40.190.10:FF:000107">
    <property type="entry name" value="Phosphate ABC transporter, phosphate-binding protein"/>
    <property type="match status" value="1"/>
</dbReference>
<comment type="subunit">
    <text evidence="4 12">The complex is composed of two ATP-binding proteins (PstB), two transmembrane proteins (PstC and PstA) and a solute-binding protein (PstS).</text>
</comment>
<evidence type="ECO:0000259" key="13">
    <source>
        <dbReference type="Pfam" id="PF12849"/>
    </source>
</evidence>
<keyword evidence="15" id="KW-1185">Reference proteome</keyword>
<comment type="subcellular location">
    <subcellularLocation>
        <location evidence="2 12">Cell membrane</location>
        <topology evidence="2 12">Lipid-anchor</topology>
    </subcellularLocation>
</comment>
<proteinExistence type="inferred from homology"/>
<evidence type="ECO:0000256" key="3">
    <source>
        <dbReference type="ARBA" id="ARBA00008725"/>
    </source>
</evidence>
<dbReference type="Pfam" id="PF12849">
    <property type="entry name" value="PBP_like_2"/>
    <property type="match status" value="1"/>
</dbReference>
<keyword evidence="8" id="KW-0732">Signal</keyword>
<sequence>MSFNSISMRHFLTYVTKCRRTKMKKTKVLAVILSLAMAILGLTGCASWIDRGQSITAVGSTALQPLVEAAADGFAEKNPDNIVNVQGGGSGTGLSQVQSGAVQIGNSDLFAEEKSGIDASKLVDFQVAVAGIAVITNKEVSVDNLTTEQLRKIFTGEITNWKQLGGKDLEITIINRAASSGSRATFDAVVMDGKSPIRTQEQDSNGMVKSIVAQTPGAISYLSFAYLDDSVKTLKLNGFEPKAENVATNDWPIWSYEHMYTKGKPDSYTKQFLDYMMSDEVQENVVAKMGYISIHSMKVTKDADGKVSKKSEE</sequence>
<evidence type="ECO:0000313" key="14">
    <source>
        <dbReference type="EMBL" id="EJO17127.1"/>
    </source>
</evidence>
<reference evidence="14 15" key="1">
    <citation type="journal article" date="2012" name="J. Bacteriol.">
        <title>Genome Sequence of the Lantibiotic Bacteriocin Producer Streptococcus salivarius Strain K12.</title>
        <authorList>
            <person name="Barretto C."/>
            <person name="Alvarez-Martin P."/>
            <person name="Foata F."/>
            <person name="Renault P."/>
            <person name="Berger B."/>
        </authorList>
    </citation>
    <scope>NUCLEOTIDE SEQUENCE [LARGE SCALE GENOMIC DNA]</scope>
    <source>
        <strain evidence="14 15">K12</strain>
    </source>
</reference>
<feature type="domain" description="PBP" evidence="13">
    <location>
        <begin position="53"/>
        <end position="280"/>
    </location>
</feature>
<evidence type="ECO:0000256" key="7">
    <source>
        <dbReference type="ARBA" id="ARBA00022592"/>
    </source>
</evidence>
<accession>J7SIN8</accession>
<keyword evidence="10 12" id="KW-0564">Palmitate</keyword>
<dbReference type="SUPFAM" id="SSF53850">
    <property type="entry name" value="Periplasmic binding protein-like II"/>
    <property type="match status" value="1"/>
</dbReference>
<evidence type="ECO:0000256" key="6">
    <source>
        <dbReference type="ARBA" id="ARBA00022475"/>
    </source>
</evidence>
<dbReference type="PANTHER" id="PTHR30570">
    <property type="entry name" value="PERIPLASMIC PHOSPHATE BINDING COMPONENT OF PHOSPHATE ABC TRANSPORTER"/>
    <property type="match status" value="1"/>
</dbReference>
<comment type="caution">
    <text evidence="14">The sequence shown here is derived from an EMBL/GenBank/DDBJ whole genome shotgun (WGS) entry which is preliminary data.</text>
</comment>
<evidence type="ECO:0000256" key="12">
    <source>
        <dbReference type="RuleBase" id="RU367119"/>
    </source>
</evidence>
<evidence type="ECO:0000256" key="2">
    <source>
        <dbReference type="ARBA" id="ARBA00004193"/>
    </source>
</evidence>
<evidence type="ECO:0000256" key="4">
    <source>
        <dbReference type="ARBA" id="ARBA00011529"/>
    </source>
</evidence>
<comment type="function">
    <text evidence="12">Involved in the system for phosphate transport across the cytoplasmic membrane.</text>
</comment>
<dbReference type="NCBIfam" id="TIGR02136">
    <property type="entry name" value="ptsS_2"/>
    <property type="match status" value="1"/>
</dbReference>
<gene>
    <name evidence="14" type="ORF">RSSL_01050</name>
</gene>
<keyword evidence="9" id="KW-0472">Membrane</keyword>
<evidence type="ECO:0000256" key="8">
    <source>
        <dbReference type="ARBA" id="ARBA00022729"/>
    </source>
</evidence>
<dbReference type="InterPro" id="IPR011862">
    <property type="entry name" value="Phos-bd"/>
</dbReference>
<evidence type="ECO:0000256" key="1">
    <source>
        <dbReference type="ARBA" id="ARBA00002841"/>
    </source>
</evidence>
<dbReference type="PATRIC" id="fig|1200793.3.peg.1013"/>
<protein>
    <recommendedName>
        <fullName evidence="12">Phosphate-binding protein</fullName>
    </recommendedName>
</protein>
<dbReference type="AlphaFoldDB" id="J7SIN8"/>
<dbReference type="Gene3D" id="3.40.190.10">
    <property type="entry name" value="Periplasmic binding protein-like II"/>
    <property type="match status" value="2"/>
</dbReference>
<evidence type="ECO:0000256" key="5">
    <source>
        <dbReference type="ARBA" id="ARBA00022448"/>
    </source>
</evidence>
<dbReference type="InterPro" id="IPR050811">
    <property type="entry name" value="Phosphate_ABC_transporter"/>
</dbReference>
<dbReference type="PANTHER" id="PTHR30570:SF4">
    <property type="entry name" value="PHOSPHATE-BINDING PROTEIN PSTS 1"/>
    <property type="match status" value="1"/>
</dbReference>
<evidence type="ECO:0000256" key="11">
    <source>
        <dbReference type="ARBA" id="ARBA00023288"/>
    </source>
</evidence>
<keyword evidence="11 12" id="KW-0449">Lipoprotein</keyword>
<name>J7SIN8_STRSL</name>
<dbReference type="GO" id="GO:0042301">
    <property type="term" value="F:phosphate ion binding"/>
    <property type="evidence" value="ECO:0007669"/>
    <property type="project" value="UniProtKB-UniRule"/>
</dbReference>
<keyword evidence="7 12" id="KW-0592">Phosphate transport</keyword>
<dbReference type="Proteomes" id="UP000006983">
    <property type="component" value="Unassembled WGS sequence"/>
</dbReference>
<dbReference type="GO" id="GO:0005886">
    <property type="term" value="C:plasma membrane"/>
    <property type="evidence" value="ECO:0007669"/>
    <property type="project" value="UniProtKB-SubCell"/>
</dbReference>
<evidence type="ECO:0000256" key="10">
    <source>
        <dbReference type="ARBA" id="ARBA00023139"/>
    </source>
</evidence>
<organism evidence="14 15">
    <name type="scientific">Streptococcus salivarius K12</name>
    <dbReference type="NCBI Taxonomy" id="1200793"/>
    <lineage>
        <taxon>Bacteria</taxon>
        <taxon>Bacillati</taxon>
        <taxon>Bacillota</taxon>
        <taxon>Bacilli</taxon>
        <taxon>Lactobacillales</taxon>
        <taxon>Streptococcaceae</taxon>
        <taxon>Streptococcus</taxon>
    </lineage>
</organism>